<dbReference type="AlphaFoldDB" id="A0A8S9LJC5"/>
<gene>
    <name evidence="1" type="ORF">F2Q70_00025855</name>
</gene>
<comment type="caution">
    <text evidence="1">The sequence shown here is derived from an EMBL/GenBank/DDBJ whole genome shotgun (WGS) entry which is preliminary data.</text>
</comment>
<reference evidence="1" key="1">
    <citation type="submission" date="2019-12" db="EMBL/GenBank/DDBJ databases">
        <title>Genome sequencing and annotation of Brassica cretica.</title>
        <authorList>
            <person name="Studholme D.J."/>
            <person name="Sarris P.F."/>
        </authorList>
    </citation>
    <scope>NUCLEOTIDE SEQUENCE</scope>
    <source>
        <strain evidence="1">PFS-102/07</strain>
        <tissue evidence="1">Leaf</tissue>
    </source>
</reference>
<accession>A0A8S9LJC5</accession>
<dbReference type="EMBL" id="QGKY02000094">
    <property type="protein sequence ID" value="KAF2605548.1"/>
    <property type="molecule type" value="Genomic_DNA"/>
</dbReference>
<organism evidence="1">
    <name type="scientific">Brassica cretica</name>
    <name type="common">Mustard</name>
    <dbReference type="NCBI Taxonomy" id="69181"/>
    <lineage>
        <taxon>Eukaryota</taxon>
        <taxon>Viridiplantae</taxon>
        <taxon>Streptophyta</taxon>
        <taxon>Embryophyta</taxon>
        <taxon>Tracheophyta</taxon>
        <taxon>Spermatophyta</taxon>
        <taxon>Magnoliopsida</taxon>
        <taxon>eudicotyledons</taxon>
        <taxon>Gunneridae</taxon>
        <taxon>Pentapetalae</taxon>
        <taxon>rosids</taxon>
        <taxon>malvids</taxon>
        <taxon>Brassicales</taxon>
        <taxon>Brassicaceae</taxon>
        <taxon>Brassiceae</taxon>
        <taxon>Brassica</taxon>
    </lineage>
</organism>
<sequence length="87" mass="9100">MTTRRCKEEAQPAGRSSVGAQVECVSSTLTGKLTLSELLADSDGFSWGSGQLSWTECSSVRQLDRVQTVTGPCGRPMCTDGPVGSCG</sequence>
<name>A0A8S9LJC5_BRACR</name>
<proteinExistence type="predicted"/>
<protein>
    <submittedName>
        <fullName evidence="1">Uncharacterized protein</fullName>
    </submittedName>
</protein>
<evidence type="ECO:0000313" key="1">
    <source>
        <dbReference type="EMBL" id="KAF2605548.1"/>
    </source>
</evidence>